<accession>A0A9P7ZMK6</accession>
<keyword evidence="7" id="KW-1185">Reference proteome</keyword>
<dbReference type="RefSeq" id="XP_046118269.1">
    <property type="nucleotide sequence ID" value="XM_046263477.1"/>
</dbReference>
<feature type="transmembrane region" description="Helical" evidence="5">
    <location>
        <begin position="198"/>
        <end position="216"/>
    </location>
</feature>
<protein>
    <submittedName>
        <fullName evidence="6">RTA1 like protein-domain-containing protein</fullName>
    </submittedName>
</protein>
<dbReference type="Pfam" id="PF04479">
    <property type="entry name" value="RTA1"/>
    <property type="match status" value="1"/>
</dbReference>
<evidence type="ECO:0000256" key="1">
    <source>
        <dbReference type="ARBA" id="ARBA00004141"/>
    </source>
</evidence>
<sequence length="279" mass="31422">MAELKPYRGDYYLWQYVPSTPAAGLFVALFSLGTLLVTWRTVKHRAWFCLVFVIGGLLEIIGYIARALARDQTDRLMPFVIQSTFILVAPALFAASVYMTLGRIIRSIGAEDLSLVPVRWLTVIFVCGDIASFVTQASGAGVMVTGDTMTTGENIIVGGLFIQIIVFGLFVVTSAIFHHRVRRLRPGTSLEYGNRWQSLMTMLYVVSGCIMVRSVFRVIEYILGNDGYPLRHEWTLYVFDAVLMFVSVVLFGWRFPHHLKVKTHLNASTDRELGQMQHS</sequence>
<keyword evidence="4 5" id="KW-0472">Membrane</keyword>
<evidence type="ECO:0000313" key="6">
    <source>
        <dbReference type="EMBL" id="KAG9254345.1"/>
    </source>
</evidence>
<feature type="transmembrane region" description="Helical" evidence="5">
    <location>
        <begin position="20"/>
        <end position="39"/>
    </location>
</feature>
<evidence type="ECO:0000256" key="2">
    <source>
        <dbReference type="ARBA" id="ARBA00022692"/>
    </source>
</evidence>
<dbReference type="AlphaFoldDB" id="A0A9P7ZMK6"/>
<evidence type="ECO:0000256" key="3">
    <source>
        <dbReference type="ARBA" id="ARBA00022989"/>
    </source>
</evidence>
<dbReference type="OrthoDB" id="3358017at2759"/>
<comment type="subcellular location">
    <subcellularLocation>
        <location evidence="1">Membrane</location>
        <topology evidence="1">Multi-pass membrane protein</topology>
    </subcellularLocation>
</comment>
<proteinExistence type="predicted"/>
<keyword evidence="3 5" id="KW-1133">Transmembrane helix</keyword>
<feature type="transmembrane region" description="Helical" evidence="5">
    <location>
        <begin position="155"/>
        <end position="177"/>
    </location>
</feature>
<dbReference type="EMBL" id="MU251254">
    <property type="protein sequence ID" value="KAG9254345.1"/>
    <property type="molecule type" value="Genomic_DNA"/>
</dbReference>
<evidence type="ECO:0000256" key="5">
    <source>
        <dbReference type="SAM" id="Phobius"/>
    </source>
</evidence>
<dbReference type="GeneID" id="70294380"/>
<dbReference type="GO" id="GO:0016020">
    <property type="term" value="C:membrane"/>
    <property type="evidence" value="ECO:0007669"/>
    <property type="project" value="UniProtKB-SubCell"/>
</dbReference>
<organism evidence="6 7">
    <name type="scientific">Emericellopsis atlantica</name>
    <dbReference type="NCBI Taxonomy" id="2614577"/>
    <lineage>
        <taxon>Eukaryota</taxon>
        <taxon>Fungi</taxon>
        <taxon>Dikarya</taxon>
        <taxon>Ascomycota</taxon>
        <taxon>Pezizomycotina</taxon>
        <taxon>Sordariomycetes</taxon>
        <taxon>Hypocreomycetidae</taxon>
        <taxon>Hypocreales</taxon>
        <taxon>Bionectriaceae</taxon>
        <taxon>Emericellopsis</taxon>
    </lineage>
</organism>
<dbReference type="Proteomes" id="UP000887229">
    <property type="component" value="Unassembled WGS sequence"/>
</dbReference>
<keyword evidence="2 5" id="KW-0812">Transmembrane</keyword>
<feature type="transmembrane region" description="Helical" evidence="5">
    <location>
        <begin position="77"/>
        <end position="101"/>
    </location>
</feature>
<gene>
    <name evidence="6" type="ORF">F5Z01DRAFT_655162</name>
</gene>
<evidence type="ECO:0000256" key="4">
    <source>
        <dbReference type="ARBA" id="ARBA00023136"/>
    </source>
</evidence>
<reference evidence="6" key="1">
    <citation type="journal article" date="2021" name="IMA Fungus">
        <title>Genomic characterization of three marine fungi, including Emericellopsis atlantica sp. nov. with signatures of a generalist lifestyle and marine biomass degradation.</title>
        <authorList>
            <person name="Hagestad O.C."/>
            <person name="Hou L."/>
            <person name="Andersen J.H."/>
            <person name="Hansen E.H."/>
            <person name="Altermark B."/>
            <person name="Li C."/>
            <person name="Kuhnert E."/>
            <person name="Cox R.J."/>
            <person name="Crous P.W."/>
            <person name="Spatafora J.W."/>
            <person name="Lail K."/>
            <person name="Amirebrahimi M."/>
            <person name="Lipzen A."/>
            <person name="Pangilinan J."/>
            <person name="Andreopoulos W."/>
            <person name="Hayes R.D."/>
            <person name="Ng V."/>
            <person name="Grigoriev I.V."/>
            <person name="Jackson S.A."/>
            <person name="Sutton T.D.S."/>
            <person name="Dobson A.D.W."/>
            <person name="Rama T."/>
        </authorList>
    </citation>
    <scope>NUCLEOTIDE SEQUENCE</scope>
    <source>
        <strain evidence="6">TS7</strain>
    </source>
</reference>
<feature type="transmembrane region" description="Helical" evidence="5">
    <location>
        <begin position="113"/>
        <end position="135"/>
    </location>
</feature>
<comment type="caution">
    <text evidence="6">The sequence shown here is derived from an EMBL/GenBank/DDBJ whole genome shotgun (WGS) entry which is preliminary data.</text>
</comment>
<dbReference type="PANTHER" id="PTHR31465">
    <property type="entry name" value="PROTEIN RTA1-RELATED"/>
    <property type="match status" value="1"/>
</dbReference>
<feature type="transmembrane region" description="Helical" evidence="5">
    <location>
        <begin position="236"/>
        <end position="255"/>
    </location>
</feature>
<feature type="transmembrane region" description="Helical" evidence="5">
    <location>
        <begin position="46"/>
        <end position="65"/>
    </location>
</feature>
<evidence type="ECO:0000313" key="7">
    <source>
        <dbReference type="Proteomes" id="UP000887229"/>
    </source>
</evidence>
<name>A0A9P7ZMK6_9HYPO</name>
<dbReference type="PANTHER" id="PTHR31465:SF27">
    <property type="entry name" value="DOMAIN PROTEIN, PUTATIVE (AFU_ORTHOLOGUE AFUA_3G01030)-RELATED"/>
    <property type="match status" value="1"/>
</dbReference>
<dbReference type="InterPro" id="IPR007568">
    <property type="entry name" value="RTA1"/>
</dbReference>